<accession>A0A1H9ITN8</accession>
<keyword evidence="2" id="KW-1185">Reference proteome</keyword>
<sequence length="121" mass="13642">MAEIQISANQTVQMSSFVDGAATQRFTIKRRLYNEANYVTLGVYQGGTPESSQTFNAINVPTVFEVICESNWAKYGTEWKRSAERLKYFNNPGETVVRIESDDAWGGDGDFNDLVVQFILK</sequence>
<dbReference type="STRING" id="390241.SAMN04488023_10181"/>
<protein>
    <submittedName>
        <fullName evidence="1">Uncharacterized protein</fullName>
    </submittedName>
</protein>
<dbReference type="OrthoDB" id="9960233at2"/>
<evidence type="ECO:0000313" key="2">
    <source>
        <dbReference type="Proteomes" id="UP000199572"/>
    </source>
</evidence>
<dbReference type="Proteomes" id="UP000199572">
    <property type="component" value="Unassembled WGS sequence"/>
</dbReference>
<gene>
    <name evidence="1" type="ORF">SAMN04488023_10181</name>
</gene>
<organism evidence="1 2">
    <name type="scientific">Pedobacter rhizosphaerae</name>
    <dbReference type="NCBI Taxonomy" id="390241"/>
    <lineage>
        <taxon>Bacteria</taxon>
        <taxon>Pseudomonadati</taxon>
        <taxon>Bacteroidota</taxon>
        <taxon>Sphingobacteriia</taxon>
        <taxon>Sphingobacteriales</taxon>
        <taxon>Sphingobacteriaceae</taxon>
        <taxon>Pedobacter</taxon>
    </lineage>
</organism>
<dbReference type="AlphaFoldDB" id="A0A1H9ITN8"/>
<name>A0A1H9ITN8_9SPHI</name>
<evidence type="ECO:0000313" key="1">
    <source>
        <dbReference type="EMBL" id="SEQ77872.1"/>
    </source>
</evidence>
<reference evidence="1 2" key="1">
    <citation type="submission" date="2016-10" db="EMBL/GenBank/DDBJ databases">
        <authorList>
            <person name="de Groot N.N."/>
        </authorList>
    </citation>
    <scope>NUCLEOTIDE SEQUENCE [LARGE SCALE GENOMIC DNA]</scope>
    <source>
        <strain evidence="1 2">DSM 18610</strain>
    </source>
</reference>
<dbReference type="EMBL" id="FOGG01000001">
    <property type="protein sequence ID" value="SEQ77872.1"/>
    <property type="molecule type" value="Genomic_DNA"/>
</dbReference>
<proteinExistence type="predicted"/>
<dbReference type="RefSeq" id="WP_090879648.1">
    <property type="nucleotide sequence ID" value="NZ_FOGG01000001.1"/>
</dbReference>